<dbReference type="GO" id="GO:0008033">
    <property type="term" value="P:tRNA processing"/>
    <property type="evidence" value="ECO:0007669"/>
    <property type="project" value="UniProtKB-KW"/>
</dbReference>
<name>A0A6A6HI66_VIRVR</name>
<keyword evidence="12" id="KW-1185">Reference proteome</keyword>
<keyword evidence="6" id="KW-0819">tRNA processing</keyword>
<evidence type="ECO:0000256" key="5">
    <source>
        <dbReference type="ARBA" id="ARBA00022691"/>
    </source>
</evidence>
<evidence type="ECO:0000256" key="1">
    <source>
        <dbReference type="ARBA" id="ARBA00008569"/>
    </source>
</evidence>
<evidence type="ECO:0000256" key="6">
    <source>
        <dbReference type="ARBA" id="ARBA00022694"/>
    </source>
</evidence>
<feature type="region of interest" description="Disordered" evidence="9">
    <location>
        <begin position="258"/>
        <end position="286"/>
    </location>
</feature>
<evidence type="ECO:0000256" key="3">
    <source>
        <dbReference type="ARBA" id="ARBA00022603"/>
    </source>
</evidence>
<dbReference type="Proteomes" id="UP000800092">
    <property type="component" value="Unassembled WGS sequence"/>
</dbReference>
<dbReference type="GO" id="GO:0032259">
    <property type="term" value="P:methylation"/>
    <property type="evidence" value="ECO:0007669"/>
    <property type="project" value="UniProtKB-KW"/>
</dbReference>
<sequence length="324" mass="36245">MSRPRAFATRKNQIMHKLGVDSSSYSDKSPKGSVDEQIVDLIQDINAIDGLVTTSSCAGRISVFLDSLNRMQSAQKPQKDAHENSIEDINQERGRWLFSSHTPLDIQHAPTETPEIMTLFSLHRLEQKGENDNILSSAESISRRRCIHFKFEPMILHIATASLEDTQKVLTTAISAGFRESGAVNFDLGPDGTIAPMVAVRSTGLASDTVIGYQDSSGLPLSIVDESYLRALVSVANDRFLVNQERIDRFRSALKDKYNDSAHGTKRSSNRENRALRKDMKRAEGLRRQMMERRTRAHEATGFQTNAIDKEEYSSLEYGLGLPE</sequence>
<evidence type="ECO:0000256" key="4">
    <source>
        <dbReference type="ARBA" id="ARBA00022679"/>
    </source>
</evidence>
<evidence type="ECO:0000259" key="10">
    <source>
        <dbReference type="Pfam" id="PF02676"/>
    </source>
</evidence>
<feature type="compositionally biased region" description="Basic and acidic residues" evidence="9">
    <location>
        <begin position="269"/>
        <end position="286"/>
    </location>
</feature>
<organism evidence="11 12">
    <name type="scientific">Viridothelium virens</name>
    <name type="common">Speckled blister lichen</name>
    <name type="synonym">Trypethelium virens</name>
    <dbReference type="NCBI Taxonomy" id="1048519"/>
    <lineage>
        <taxon>Eukaryota</taxon>
        <taxon>Fungi</taxon>
        <taxon>Dikarya</taxon>
        <taxon>Ascomycota</taxon>
        <taxon>Pezizomycotina</taxon>
        <taxon>Dothideomycetes</taxon>
        <taxon>Dothideomycetes incertae sedis</taxon>
        <taxon>Trypetheliales</taxon>
        <taxon>Trypetheliaceae</taxon>
        <taxon>Viridothelium</taxon>
    </lineage>
</organism>
<dbReference type="AlphaFoldDB" id="A0A6A6HI66"/>
<accession>A0A6A6HI66</accession>
<dbReference type="InterPro" id="IPR036602">
    <property type="entry name" value="tRNA_yW-synthesising-like_sf"/>
</dbReference>
<keyword evidence="5" id="KW-0949">S-adenosyl-L-methionine</keyword>
<dbReference type="SUPFAM" id="SSF111278">
    <property type="entry name" value="SSo0622-like"/>
    <property type="match status" value="1"/>
</dbReference>
<reference evidence="11" key="1">
    <citation type="journal article" date="2020" name="Stud. Mycol.">
        <title>101 Dothideomycetes genomes: a test case for predicting lifestyles and emergence of pathogens.</title>
        <authorList>
            <person name="Haridas S."/>
            <person name="Albert R."/>
            <person name="Binder M."/>
            <person name="Bloem J."/>
            <person name="Labutti K."/>
            <person name="Salamov A."/>
            <person name="Andreopoulos B."/>
            <person name="Baker S."/>
            <person name="Barry K."/>
            <person name="Bills G."/>
            <person name="Bluhm B."/>
            <person name="Cannon C."/>
            <person name="Castanera R."/>
            <person name="Culley D."/>
            <person name="Daum C."/>
            <person name="Ezra D."/>
            <person name="Gonzalez J."/>
            <person name="Henrissat B."/>
            <person name="Kuo A."/>
            <person name="Liang C."/>
            <person name="Lipzen A."/>
            <person name="Lutzoni F."/>
            <person name="Magnuson J."/>
            <person name="Mondo S."/>
            <person name="Nolan M."/>
            <person name="Ohm R."/>
            <person name="Pangilinan J."/>
            <person name="Park H.-J."/>
            <person name="Ramirez L."/>
            <person name="Alfaro M."/>
            <person name="Sun H."/>
            <person name="Tritt A."/>
            <person name="Yoshinaga Y."/>
            <person name="Zwiers L.-H."/>
            <person name="Turgeon B."/>
            <person name="Goodwin S."/>
            <person name="Spatafora J."/>
            <person name="Crous P."/>
            <person name="Grigoriev I."/>
        </authorList>
    </citation>
    <scope>NUCLEOTIDE SEQUENCE</scope>
    <source>
        <strain evidence="11">Tuck. ex Michener</strain>
    </source>
</reference>
<evidence type="ECO:0000313" key="12">
    <source>
        <dbReference type="Proteomes" id="UP000800092"/>
    </source>
</evidence>
<feature type="domain" description="tRNA wybutosine-synthesizing protein" evidence="10">
    <location>
        <begin position="10"/>
        <end position="255"/>
    </location>
</feature>
<comment type="similarity">
    <text evidence="1">Belongs to the TYW3 family.</text>
</comment>
<comment type="catalytic activity">
    <reaction evidence="8">
        <text>4-demethyl-7-[(3S)-3-amino-3-carboxypropyl]wyosine(37) in tRNA(Phe) + S-adenosyl-L-methionine = 7-[(3S)-3-amino-3-carboxypropyl]wyosine(37) in tRNA(Phe) + S-adenosyl-L-homocysteine + H(+)</text>
        <dbReference type="Rhea" id="RHEA:36635"/>
        <dbReference type="Rhea" id="RHEA-COMP:10378"/>
        <dbReference type="Rhea" id="RHEA-COMP:10379"/>
        <dbReference type="ChEBI" id="CHEBI:15378"/>
        <dbReference type="ChEBI" id="CHEBI:57856"/>
        <dbReference type="ChEBI" id="CHEBI:59789"/>
        <dbReference type="ChEBI" id="CHEBI:73543"/>
        <dbReference type="ChEBI" id="CHEBI:73550"/>
        <dbReference type="EC" id="2.1.1.282"/>
    </reaction>
</comment>
<keyword evidence="4" id="KW-0808">Transferase</keyword>
<evidence type="ECO:0000256" key="9">
    <source>
        <dbReference type="SAM" id="MobiDB-lite"/>
    </source>
</evidence>
<protein>
    <recommendedName>
        <fullName evidence="2">tRNA(Phe) 7-[(3-amino-3-carboxypropyl)-4-demethylwyosine(37)-N(4)]-methyltransferase</fullName>
        <ecNumber evidence="2">2.1.1.282</ecNumber>
    </recommendedName>
    <alternativeName>
        <fullName evidence="7">tRNA(Phe) 7-((3-amino-3-carboxypropyl)-4-demethylwyosine(37)-N(4))-methyltransferase</fullName>
    </alternativeName>
</protein>
<evidence type="ECO:0000256" key="7">
    <source>
        <dbReference type="ARBA" id="ARBA00030554"/>
    </source>
</evidence>
<dbReference type="PANTHER" id="PTHR48418:SF1">
    <property type="entry name" value="TRNA WYBUTOSINE-SYNTHESIZING PROTEIN 3"/>
    <property type="match status" value="1"/>
</dbReference>
<evidence type="ECO:0000256" key="2">
    <source>
        <dbReference type="ARBA" id="ARBA00012750"/>
    </source>
</evidence>
<evidence type="ECO:0000256" key="8">
    <source>
        <dbReference type="ARBA" id="ARBA00049202"/>
    </source>
</evidence>
<dbReference type="Gene3D" id="3.30.1960.10">
    <property type="entry name" value="tRNA wybutosine-synthesizing-like"/>
    <property type="match status" value="1"/>
</dbReference>
<dbReference type="EMBL" id="ML991778">
    <property type="protein sequence ID" value="KAF2237786.1"/>
    <property type="molecule type" value="Genomic_DNA"/>
</dbReference>
<dbReference type="GO" id="GO:0008168">
    <property type="term" value="F:methyltransferase activity"/>
    <property type="evidence" value="ECO:0007669"/>
    <property type="project" value="UniProtKB-KW"/>
</dbReference>
<dbReference type="InterPro" id="IPR003827">
    <property type="entry name" value="tRNA_yW-synthesising"/>
</dbReference>
<proteinExistence type="inferred from homology"/>
<dbReference type="Pfam" id="PF02676">
    <property type="entry name" value="TYW3"/>
    <property type="match status" value="1"/>
</dbReference>
<dbReference type="EC" id="2.1.1.282" evidence="2"/>
<dbReference type="PANTHER" id="PTHR48418">
    <property type="entry name" value="TRNA WYBUTOSINE-SYNTHESIZING PROTEIN 3"/>
    <property type="match status" value="1"/>
</dbReference>
<gene>
    <name evidence="11" type="ORF">EV356DRAFT_564404</name>
</gene>
<keyword evidence="3" id="KW-0489">Methyltransferase</keyword>
<dbReference type="OrthoDB" id="263283at2759"/>
<evidence type="ECO:0000313" key="11">
    <source>
        <dbReference type="EMBL" id="KAF2237786.1"/>
    </source>
</evidence>